<dbReference type="InterPro" id="IPR003439">
    <property type="entry name" value="ABC_transporter-like_ATP-bd"/>
</dbReference>
<dbReference type="InterPro" id="IPR003593">
    <property type="entry name" value="AAA+_ATPase"/>
</dbReference>
<evidence type="ECO:0000256" key="2">
    <source>
        <dbReference type="ARBA" id="ARBA00022448"/>
    </source>
</evidence>
<gene>
    <name evidence="6" type="ORF">AAIA72_09440</name>
</gene>
<dbReference type="RefSeq" id="WP_369600074.1">
    <property type="nucleotide sequence ID" value="NZ_CP154858.1"/>
</dbReference>
<accession>A0AB39USC0</accession>
<dbReference type="GO" id="GO:0005524">
    <property type="term" value="F:ATP binding"/>
    <property type="evidence" value="ECO:0007669"/>
    <property type="project" value="UniProtKB-KW"/>
</dbReference>
<dbReference type="EMBL" id="CP154858">
    <property type="protein sequence ID" value="XDT71035.1"/>
    <property type="molecule type" value="Genomic_DNA"/>
</dbReference>
<dbReference type="PANTHER" id="PTHR43335:SF4">
    <property type="entry name" value="ABC TRANSPORTER, ATP-BINDING PROTEIN"/>
    <property type="match status" value="1"/>
</dbReference>
<evidence type="ECO:0000256" key="4">
    <source>
        <dbReference type="ARBA" id="ARBA00022840"/>
    </source>
</evidence>
<protein>
    <submittedName>
        <fullName evidence="6">ABC transporter ATP-binding protein</fullName>
    </submittedName>
</protein>
<dbReference type="GO" id="GO:0016887">
    <property type="term" value="F:ATP hydrolysis activity"/>
    <property type="evidence" value="ECO:0007669"/>
    <property type="project" value="InterPro"/>
</dbReference>
<evidence type="ECO:0000313" key="6">
    <source>
        <dbReference type="EMBL" id="XDT71035.1"/>
    </source>
</evidence>
<reference evidence="6" key="1">
    <citation type="submission" date="2024-05" db="EMBL/GenBank/DDBJ databases">
        <title>Genome sequencing of novel strain.</title>
        <authorList>
            <person name="Ganbat D."/>
            <person name="Ganbat S."/>
            <person name="Lee S.-J."/>
        </authorList>
    </citation>
    <scope>NUCLEOTIDE SEQUENCE</scope>
    <source>
        <strain evidence="6">SMD15-11</strain>
    </source>
</reference>
<dbReference type="Gene3D" id="3.40.50.300">
    <property type="entry name" value="P-loop containing nucleotide triphosphate hydrolases"/>
    <property type="match status" value="1"/>
</dbReference>
<sequence>MIEVSHLCRNYGDFAAVRDASFTIRPGEIVGLLGHNGAGKSTIMKMLMGYLEPSSGTIRIMGEDIRERGAKIRERMGYLPESPPIYPEMAVVDYLDYAAELRGVPSDQRARAVREAIERTDLRDKALAPIATLSRGYKQRVGVAQAILHKPDILILDEPTNGLDPSQIHHMRELIRSFREHATVILSTHIMQEVSAVCDRVLMIRRGEVALDASLESLQRSQHVRLSTTASADQVRKALSAVQGITGMDPVAGGVRIAVAEGHAPEALIPDLARALVQADIPVQALHPEVRDLETVFAEVNQVKEVSDAA</sequence>
<comment type="similarity">
    <text evidence="1">Belongs to the ABC transporter superfamily.</text>
</comment>
<dbReference type="KEGG" id="tcd:AAIA72_09440"/>
<keyword evidence="4 6" id="KW-0067">ATP-binding</keyword>
<keyword evidence="3" id="KW-0547">Nucleotide-binding</keyword>
<dbReference type="CDD" id="cd03230">
    <property type="entry name" value="ABC_DR_subfamily_A"/>
    <property type="match status" value="1"/>
</dbReference>
<dbReference type="InterPro" id="IPR027417">
    <property type="entry name" value="P-loop_NTPase"/>
</dbReference>
<dbReference type="SMART" id="SM00382">
    <property type="entry name" value="AAA"/>
    <property type="match status" value="1"/>
</dbReference>
<keyword evidence="2" id="KW-0813">Transport</keyword>
<dbReference type="PANTHER" id="PTHR43335">
    <property type="entry name" value="ABC TRANSPORTER, ATP-BINDING PROTEIN"/>
    <property type="match status" value="1"/>
</dbReference>
<dbReference type="Pfam" id="PF00005">
    <property type="entry name" value="ABC_tran"/>
    <property type="match status" value="1"/>
</dbReference>
<dbReference type="SUPFAM" id="SSF52540">
    <property type="entry name" value="P-loop containing nucleoside triphosphate hydrolases"/>
    <property type="match status" value="1"/>
</dbReference>
<proteinExistence type="inferred from homology"/>
<feature type="domain" description="ABC transporter" evidence="5">
    <location>
        <begin position="2"/>
        <end position="231"/>
    </location>
</feature>
<organism evidence="6">
    <name type="scientific">Thermohahella caldifontis</name>
    <dbReference type="NCBI Taxonomy" id="3142973"/>
    <lineage>
        <taxon>Bacteria</taxon>
        <taxon>Pseudomonadati</taxon>
        <taxon>Pseudomonadota</taxon>
        <taxon>Gammaproteobacteria</taxon>
        <taxon>Oceanospirillales</taxon>
        <taxon>Hahellaceae</taxon>
        <taxon>Thermohahella</taxon>
    </lineage>
</organism>
<evidence type="ECO:0000259" key="5">
    <source>
        <dbReference type="PROSITE" id="PS50893"/>
    </source>
</evidence>
<evidence type="ECO:0000256" key="1">
    <source>
        <dbReference type="ARBA" id="ARBA00005417"/>
    </source>
</evidence>
<dbReference type="AlphaFoldDB" id="A0AB39USC0"/>
<name>A0AB39USC0_9GAMM</name>
<evidence type="ECO:0000256" key="3">
    <source>
        <dbReference type="ARBA" id="ARBA00022741"/>
    </source>
</evidence>
<dbReference type="PROSITE" id="PS50893">
    <property type="entry name" value="ABC_TRANSPORTER_2"/>
    <property type="match status" value="1"/>
</dbReference>